<dbReference type="PANTHER" id="PTHR40618:SF1">
    <property type="entry name" value="B-ZIP TRANSCRIPTION FACTOR (EUROFUNG)"/>
    <property type="match status" value="1"/>
</dbReference>
<organism evidence="3 4">
    <name type="scientific">Aspergillus niger</name>
    <dbReference type="NCBI Taxonomy" id="5061"/>
    <lineage>
        <taxon>Eukaryota</taxon>
        <taxon>Fungi</taxon>
        <taxon>Dikarya</taxon>
        <taxon>Ascomycota</taxon>
        <taxon>Pezizomycotina</taxon>
        <taxon>Eurotiomycetes</taxon>
        <taxon>Eurotiomycetidae</taxon>
        <taxon>Eurotiales</taxon>
        <taxon>Aspergillaceae</taxon>
        <taxon>Aspergillus</taxon>
        <taxon>Aspergillus subgen. Circumdati</taxon>
    </lineage>
</organism>
<dbReference type="CDD" id="cd14688">
    <property type="entry name" value="bZIP_YAP"/>
    <property type="match status" value="1"/>
</dbReference>
<dbReference type="PANTHER" id="PTHR40618">
    <property type="entry name" value="B-ZIP TRANSCRIPTION FACTOR (EUROFUNG)-RELATED"/>
    <property type="match status" value="1"/>
</dbReference>
<dbReference type="VEuPathDB" id="FungiDB:ASPNIDRAFT2_1167520"/>
<evidence type="ECO:0000313" key="4">
    <source>
        <dbReference type="Proteomes" id="UP000197666"/>
    </source>
</evidence>
<evidence type="ECO:0000256" key="1">
    <source>
        <dbReference type="SAM" id="Coils"/>
    </source>
</evidence>
<dbReference type="VEuPathDB" id="FungiDB:ATCC64974_88130"/>
<reference evidence="4" key="1">
    <citation type="submission" date="2018-10" db="EMBL/GenBank/DDBJ databases">
        <title>FDA dAtabase for Regulatory Grade micrObial Sequences (FDA-ARGOS): Supporting development and validation of Infectious Disease Dx tests.</title>
        <authorList>
            <person name="Kerrigan L."/>
            <person name="Tallon L."/>
            <person name="Sadzewicz L."/>
            <person name="Sengamalay N."/>
            <person name="Ott S."/>
            <person name="Godinez A."/>
            <person name="Nagaraj S."/>
            <person name="Vavikolanu K."/>
            <person name="Nadendla S."/>
            <person name="George J."/>
            <person name="Sichtig H."/>
        </authorList>
    </citation>
    <scope>NUCLEOTIDE SEQUENCE [LARGE SCALE GENOMIC DNA]</scope>
    <source>
        <strain evidence="4">FDAARGOS_311</strain>
    </source>
</reference>
<feature type="compositionally biased region" description="Basic residues" evidence="2">
    <location>
        <begin position="1"/>
        <end position="12"/>
    </location>
</feature>
<sequence>MTPRRSSKRVGRPRLDTITPATNNTAILSPNRRTQVRRAQRTYRLKKEAVFRNAIDRAEQLEARFRIVREEVAGLLSDVATEKHQLHLSHPTIHTRLKRLHDILIADCDISTSPNNNHSIFHNQSLTPLPTKQHSYAFCESRFARQLHRYTLEYAYRLFTDPRSNPSIIYRVFRLVPCIQDPQKTQPRFKQLLMGGCTDPLEVPGLPFYGVGGAGTHFQGVDGDVPRNRRMPGRVLGVMDTSKSRGDVLEVYGLGGTWFDCRDVEGFLESVGVDVINGGMFRRCSRTGDAGGSWVLDVEGFFLRLLPGLVILGRAPGFREVDVKRALQASMRRVDHIYGDR</sequence>
<accession>A0A505HX68</accession>
<protein>
    <submittedName>
        <fullName evidence="3">Thi4 family protein</fullName>
    </submittedName>
</protein>
<feature type="region of interest" description="Disordered" evidence="2">
    <location>
        <begin position="1"/>
        <end position="25"/>
    </location>
</feature>
<dbReference type="AlphaFoldDB" id="A0A505HX68"/>
<dbReference type="Proteomes" id="UP000197666">
    <property type="component" value="Unassembled WGS sequence"/>
</dbReference>
<proteinExistence type="predicted"/>
<dbReference type="VEuPathDB" id="FungiDB:An11g01420"/>
<dbReference type="EMBL" id="NKJJ02000002">
    <property type="protein sequence ID" value="TPR04353.1"/>
    <property type="molecule type" value="Genomic_DNA"/>
</dbReference>
<name>A0A505HX68_ASPNG</name>
<gene>
    <name evidence="3" type="ORF">CAN33_0029310</name>
</gene>
<comment type="caution">
    <text evidence="3">The sequence shown here is derived from an EMBL/GenBank/DDBJ whole genome shotgun (WGS) entry which is preliminary data.</text>
</comment>
<keyword evidence="1" id="KW-0175">Coiled coil</keyword>
<evidence type="ECO:0000313" key="3">
    <source>
        <dbReference type="EMBL" id="TPR04353.1"/>
    </source>
</evidence>
<feature type="coiled-coil region" evidence="1">
    <location>
        <begin position="51"/>
        <end position="78"/>
    </location>
</feature>
<dbReference type="VEuPathDB" id="FungiDB:M747DRAFT_299250"/>
<evidence type="ECO:0000256" key="2">
    <source>
        <dbReference type="SAM" id="MobiDB-lite"/>
    </source>
</evidence>